<dbReference type="RefSeq" id="WP_182940743.1">
    <property type="nucleotide sequence ID" value="NZ_JABEQH010000002.1"/>
</dbReference>
<organism evidence="2 3">
    <name type="scientific">Gluconacetobacter johannae</name>
    <dbReference type="NCBI Taxonomy" id="112140"/>
    <lineage>
        <taxon>Bacteria</taxon>
        <taxon>Pseudomonadati</taxon>
        <taxon>Pseudomonadota</taxon>
        <taxon>Alphaproteobacteria</taxon>
        <taxon>Acetobacterales</taxon>
        <taxon>Acetobacteraceae</taxon>
        <taxon>Gluconacetobacter</taxon>
    </lineage>
</organism>
<dbReference type="SUPFAM" id="SSF47413">
    <property type="entry name" value="lambda repressor-like DNA-binding domains"/>
    <property type="match status" value="1"/>
</dbReference>
<dbReference type="Gene3D" id="1.10.260.40">
    <property type="entry name" value="lambda repressor-like DNA-binding domains"/>
    <property type="match status" value="1"/>
</dbReference>
<name>A0A7W4J5I0_9PROT</name>
<reference evidence="2 3" key="1">
    <citation type="submission" date="2020-04" db="EMBL/GenBank/DDBJ databases">
        <title>Description of novel Gluconacetobacter.</title>
        <authorList>
            <person name="Sombolestani A."/>
        </authorList>
    </citation>
    <scope>NUCLEOTIDE SEQUENCE [LARGE SCALE GENOMIC DNA]</scope>
    <source>
        <strain evidence="2 3">LMG 21312</strain>
    </source>
</reference>
<gene>
    <name evidence="2" type="ORF">HLH21_02585</name>
</gene>
<evidence type="ECO:0000313" key="2">
    <source>
        <dbReference type="EMBL" id="MBB2174812.1"/>
    </source>
</evidence>
<feature type="domain" description="HTH cro/C1-type" evidence="1">
    <location>
        <begin position="85"/>
        <end position="139"/>
    </location>
</feature>
<dbReference type="PROSITE" id="PS50943">
    <property type="entry name" value="HTH_CROC1"/>
    <property type="match status" value="1"/>
</dbReference>
<dbReference type="CDD" id="cd00093">
    <property type="entry name" value="HTH_XRE"/>
    <property type="match status" value="1"/>
</dbReference>
<dbReference type="EMBL" id="JABEQH010000002">
    <property type="protein sequence ID" value="MBB2174812.1"/>
    <property type="molecule type" value="Genomic_DNA"/>
</dbReference>
<dbReference type="SMART" id="SM00530">
    <property type="entry name" value="HTH_XRE"/>
    <property type="match status" value="1"/>
</dbReference>
<accession>A0A7W4J5I0</accession>
<comment type="caution">
    <text evidence="2">The sequence shown here is derived from an EMBL/GenBank/DDBJ whole genome shotgun (WGS) entry which is preliminary data.</text>
</comment>
<evidence type="ECO:0000313" key="3">
    <source>
        <dbReference type="Proteomes" id="UP000561066"/>
    </source>
</evidence>
<sequence>MHYFILQPGQIWGPAGPGARSRVVVDVLRDGVLYREQGDGPDRGLSRVSQGGFRQWIRRAEARLQGIDPDAGRKASPSAELGKRIRILRKIAGLSQQQLADGLGLSRSAIAFWETGREGGIQKHLAALARILGVEAEALLTGMADEKIRAVLSPDENDLVMLYRRLDPAGKINAQKWIERQTRNAAPAVEPGDTS</sequence>
<keyword evidence="3" id="KW-1185">Reference proteome</keyword>
<protein>
    <submittedName>
        <fullName evidence="2">Helix-turn-helix transcriptional regulator</fullName>
    </submittedName>
</protein>
<dbReference type="Pfam" id="PF01381">
    <property type="entry name" value="HTH_3"/>
    <property type="match status" value="1"/>
</dbReference>
<dbReference type="AlphaFoldDB" id="A0A7W4J5I0"/>
<proteinExistence type="predicted"/>
<dbReference type="InterPro" id="IPR010982">
    <property type="entry name" value="Lambda_DNA-bd_dom_sf"/>
</dbReference>
<evidence type="ECO:0000259" key="1">
    <source>
        <dbReference type="PROSITE" id="PS50943"/>
    </source>
</evidence>
<dbReference type="Proteomes" id="UP000561066">
    <property type="component" value="Unassembled WGS sequence"/>
</dbReference>
<dbReference type="GO" id="GO:0003677">
    <property type="term" value="F:DNA binding"/>
    <property type="evidence" value="ECO:0007669"/>
    <property type="project" value="InterPro"/>
</dbReference>
<dbReference type="InterPro" id="IPR001387">
    <property type="entry name" value="Cro/C1-type_HTH"/>
</dbReference>